<keyword evidence="2" id="KW-1185">Reference proteome</keyword>
<feature type="region of interest" description="Disordered" evidence="1">
    <location>
        <begin position="119"/>
        <end position="141"/>
    </location>
</feature>
<evidence type="ECO:0000256" key="1">
    <source>
        <dbReference type="SAM" id="MobiDB-lite"/>
    </source>
</evidence>
<name>A0A914EMX9_9BILA</name>
<feature type="compositionally biased region" description="Basic and acidic residues" evidence="1">
    <location>
        <begin position="129"/>
        <end position="141"/>
    </location>
</feature>
<dbReference type="WBParaSite" id="ACRNAN_scaffold9628.g16550.t1">
    <property type="protein sequence ID" value="ACRNAN_scaffold9628.g16550.t1"/>
    <property type="gene ID" value="ACRNAN_scaffold9628.g16550"/>
</dbReference>
<accession>A0A914EMX9</accession>
<dbReference type="AlphaFoldDB" id="A0A914EMX9"/>
<protein>
    <submittedName>
        <fullName evidence="3">Uncharacterized protein</fullName>
    </submittedName>
</protein>
<proteinExistence type="predicted"/>
<feature type="region of interest" description="Disordered" evidence="1">
    <location>
        <begin position="41"/>
        <end position="62"/>
    </location>
</feature>
<evidence type="ECO:0000313" key="2">
    <source>
        <dbReference type="Proteomes" id="UP000887540"/>
    </source>
</evidence>
<evidence type="ECO:0000313" key="3">
    <source>
        <dbReference type="WBParaSite" id="ACRNAN_scaffold9628.g16550.t1"/>
    </source>
</evidence>
<organism evidence="2 3">
    <name type="scientific">Acrobeloides nanus</name>
    <dbReference type="NCBI Taxonomy" id="290746"/>
    <lineage>
        <taxon>Eukaryota</taxon>
        <taxon>Metazoa</taxon>
        <taxon>Ecdysozoa</taxon>
        <taxon>Nematoda</taxon>
        <taxon>Chromadorea</taxon>
        <taxon>Rhabditida</taxon>
        <taxon>Tylenchina</taxon>
        <taxon>Cephalobomorpha</taxon>
        <taxon>Cephaloboidea</taxon>
        <taxon>Cephalobidae</taxon>
        <taxon>Acrobeloides</taxon>
    </lineage>
</organism>
<sequence length="141" mass="15839">MCNCAHVLAIRFAQLLKKTVKDREIPVNQLSSILKKLLKNPCSESPSQEKEQNANEDIDPGVYKSPELVTEILKSPKVETVPESPVSDRSLRNPVIHSASQIVEDSLEIVEDSLEVVPMSQEYDNDQTLLEHDHTLHETTP</sequence>
<reference evidence="3" key="1">
    <citation type="submission" date="2022-11" db="UniProtKB">
        <authorList>
            <consortium name="WormBaseParasite"/>
        </authorList>
    </citation>
    <scope>IDENTIFICATION</scope>
</reference>
<dbReference type="Proteomes" id="UP000887540">
    <property type="component" value="Unplaced"/>
</dbReference>